<feature type="region of interest" description="Disordered" evidence="1">
    <location>
        <begin position="243"/>
        <end position="267"/>
    </location>
</feature>
<comment type="caution">
    <text evidence="2">The sequence shown here is derived from an EMBL/GenBank/DDBJ whole genome shotgun (WGS) entry which is preliminary data.</text>
</comment>
<organism evidence="2 3">
    <name type="scientific">Taxus chinensis</name>
    <name type="common">Chinese yew</name>
    <name type="synonym">Taxus wallichiana var. chinensis</name>
    <dbReference type="NCBI Taxonomy" id="29808"/>
    <lineage>
        <taxon>Eukaryota</taxon>
        <taxon>Viridiplantae</taxon>
        <taxon>Streptophyta</taxon>
        <taxon>Embryophyta</taxon>
        <taxon>Tracheophyta</taxon>
        <taxon>Spermatophyta</taxon>
        <taxon>Pinopsida</taxon>
        <taxon>Pinidae</taxon>
        <taxon>Conifers II</taxon>
        <taxon>Cupressales</taxon>
        <taxon>Taxaceae</taxon>
        <taxon>Taxus</taxon>
    </lineage>
</organism>
<dbReference type="Pfam" id="PF14223">
    <property type="entry name" value="Retrotran_gag_2"/>
    <property type="match status" value="1"/>
</dbReference>
<accession>A0AA38L3M7</accession>
<dbReference type="EMBL" id="JAHRHJ020000006">
    <property type="protein sequence ID" value="KAH9313428.1"/>
    <property type="molecule type" value="Genomic_DNA"/>
</dbReference>
<reference evidence="2 3" key="1">
    <citation type="journal article" date="2021" name="Nat. Plants">
        <title>The Taxus genome provides insights into paclitaxel biosynthesis.</title>
        <authorList>
            <person name="Xiong X."/>
            <person name="Gou J."/>
            <person name="Liao Q."/>
            <person name="Li Y."/>
            <person name="Zhou Q."/>
            <person name="Bi G."/>
            <person name="Li C."/>
            <person name="Du R."/>
            <person name="Wang X."/>
            <person name="Sun T."/>
            <person name="Guo L."/>
            <person name="Liang H."/>
            <person name="Lu P."/>
            <person name="Wu Y."/>
            <person name="Zhang Z."/>
            <person name="Ro D.K."/>
            <person name="Shang Y."/>
            <person name="Huang S."/>
            <person name="Yan J."/>
        </authorList>
    </citation>
    <scope>NUCLEOTIDE SEQUENCE [LARGE SCALE GENOMIC DNA]</scope>
    <source>
        <strain evidence="2">Ta-2019</strain>
    </source>
</reference>
<sequence length="267" mass="30872">MEMPLEKFNGLNFHTWKVKIQMQLMNKNLWRIVDGKEPAPSDPTRLAEWEIRDDKAKAIIGLALSDSELHYVDLDKNSKDIWDNLSKLFGSKAVNAKFSLKLQLFKLKMSDGDTMSSHINNLRSLLRQLVEVKAPVDDKDAKAILLNSLPPKYSNVVFTLGQMPSNSLEDMISALLSEEKRTKEDIEEETAMYVKNKYKKFFKKEDLECFYCKKKGHMSKFFTTRSKDLLSGKLKPHEANIVIEESSESEDERVTDEPDYNSEDYLF</sequence>
<dbReference type="AlphaFoldDB" id="A0AA38L3M7"/>
<evidence type="ECO:0000313" key="2">
    <source>
        <dbReference type="EMBL" id="KAH9313428.1"/>
    </source>
</evidence>
<protein>
    <recommendedName>
        <fullName evidence="4">DUF4219 domain-containing protein</fullName>
    </recommendedName>
</protein>
<dbReference type="PANTHER" id="PTHR47481">
    <property type="match status" value="1"/>
</dbReference>
<keyword evidence="3" id="KW-1185">Reference proteome</keyword>
<gene>
    <name evidence="2" type="ORF">KI387_044062</name>
</gene>
<evidence type="ECO:0008006" key="4">
    <source>
        <dbReference type="Google" id="ProtNLM"/>
    </source>
</evidence>
<evidence type="ECO:0000313" key="3">
    <source>
        <dbReference type="Proteomes" id="UP000824469"/>
    </source>
</evidence>
<feature type="compositionally biased region" description="Acidic residues" evidence="1">
    <location>
        <begin position="245"/>
        <end position="267"/>
    </location>
</feature>
<evidence type="ECO:0000256" key="1">
    <source>
        <dbReference type="SAM" id="MobiDB-lite"/>
    </source>
</evidence>
<dbReference type="OMA" id="MANKAWI"/>
<proteinExistence type="predicted"/>
<dbReference type="Proteomes" id="UP000824469">
    <property type="component" value="Unassembled WGS sequence"/>
</dbReference>
<name>A0AA38L3M7_TAXCH</name>
<dbReference type="PANTHER" id="PTHR47481:SF7">
    <property type="entry name" value="CCHC-TYPE DOMAIN-CONTAINING PROTEIN"/>
    <property type="match status" value="1"/>
</dbReference>